<keyword evidence="2" id="KW-1185">Reference proteome</keyword>
<gene>
    <name evidence="1" type="ORF">D0Y96_18985</name>
</gene>
<proteinExistence type="predicted"/>
<dbReference type="Proteomes" id="UP000264702">
    <property type="component" value="Unassembled WGS sequence"/>
</dbReference>
<evidence type="ECO:0000313" key="1">
    <source>
        <dbReference type="EMBL" id="RFU14900.1"/>
    </source>
</evidence>
<name>A0A372IIU7_9BACT</name>
<dbReference type="OrthoDB" id="5175729at2"/>
<sequence length="273" mass="30567">MGKSKDIDKLQKENEKFQAYLEEITKKLQEKAKPQFDKLSEEIENFYEHNGWTSEKFIGGENIDFMHSSVWSLEKLKEVINIVAGAIFGGTSKPEGIDIDITPDIGKALAAMENLELYLASRVLVVLSGVLEAFGNSNSITFKTQYKQEALGNGFHMFTVMACDAYDSQGFLQKEKILEYIYAYEIRFSTQEAESHAKIALIDALTDAINACAAKIKAASKSWVEEKIGDAQYASLIDTYKTISETLTEQLKDLQKQGREVLTRTYGLPALSV</sequence>
<dbReference type="EMBL" id="QVQT01000008">
    <property type="protein sequence ID" value="RFU14900.1"/>
    <property type="molecule type" value="Genomic_DNA"/>
</dbReference>
<protein>
    <submittedName>
        <fullName evidence="1">Uncharacterized protein</fullName>
    </submittedName>
</protein>
<dbReference type="RefSeq" id="WP_117303188.1">
    <property type="nucleotide sequence ID" value="NZ_QVQT02000008.1"/>
</dbReference>
<accession>A0A372IIU7</accession>
<dbReference type="AlphaFoldDB" id="A0A372IIU7"/>
<organism evidence="1 2">
    <name type="scientific">Paracidobacterium acidisoli</name>
    <dbReference type="NCBI Taxonomy" id="2303751"/>
    <lineage>
        <taxon>Bacteria</taxon>
        <taxon>Pseudomonadati</taxon>
        <taxon>Acidobacteriota</taxon>
        <taxon>Terriglobia</taxon>
        <taxon>Terriglobales</taxon>
        <taxon>Acidobacteriaceae</taxon>
        <taxon>Paracidobacterium</taxon>
    </lineage>
</organism>
<evidence type="ECO:0000313" key="2">
    <source>
        <dbReference type="Proteomes" id="UP000264702"/>
    </source>
</evidence>
<reference evidence="1 2" key="1">
    <citation type="submission" date="2018-08" db="EMBL/GenBank/DDBJ databases">
        <title>Acidipila sp. 4G-K13, an acidobacterium isolated from forest soil.</title>
        <authorList>
            <person name="Gao Z.-H."/>
            <person name="Qiu L.-H."/>
        </authorList>
    </citation>
    <scope>NUCLEOTIDE SEQUENCE [LARGE SCALE GENOMIC DNA]</scope>
    <source>
        <strain evidence="1 2">4G-K13</strain>
    </source>
</reference>
<comment type="caution">
    <text evidence="1">The sequence shown here is derived from an EMBL/GenBank/DDBJ whole genome shotgun (WGS) entry which is preliminary data.</text>
</comment>